<evidence type="ECO:0008006" key="4">
    <source>
        <dbReference type="Google" id="ProtNLM"/>
    </source>
</evidence>
<name>A0A443YUS9_9SPHI</name>
<keyword evidence="1" id="KW-1133">Transmembrane helix</keyword>
<dbReference type="RefSeq" id="WP_113647530.1">
    <property type="nucleotide sequence ID" value="NZ_QMHN01000003.1"/>
</dbReference>
<dbReference type="EMBL" id="SAYW01000003">
    <property type="protein sequence ID" value="RWU07621.1"/>
    <property type="molecule type" value="Genomic_DNA"/>
</dbReference>
<protein>
    <recommendedName>
        <fullName evidence="4">Redox-active disulfide protein 2</fullName>
    </recommendedName>
</protein>
<dbReference type="Proteomes" id="UP000284120">
    <property type="component" value="Unassembled WGS sequence"/>
</dbReference>
<dbReference type="AlphaFoldDB" id="A0A443YUS9"/>
<dbReference type="OrthoDB" id="771938at2"/>
<keyword evidence="3" id="KW-1185">Reference proteome</keyword>
<feature type="transmembrane region" description="Helical" evidence="1">
    <location>
        <begin position="49"/>
        <end position="70"/>
    </location>
</feature>
<evidence type="ECO:0000256" key="1">
    <source>
        <dbReference type="SAM" id="Phobius"/>
    </source>
</evidence>
<gene>
    <name evidence="2" type="ORF">DPV69_11605</name>
</gene>
<reference evidence="2 3" key="1">
    <citation type="submission" date="2018-06" db="EMBL/GenBank/DDBJ databases">
        <title>Pedobacter endophyticus sp. nov., an endophytic bacterium isolated from a leaf of Triticum aestivum.</title>
        <authorList>
            <person name="Zhang L."/>
        </authorList>
    </citation>
    <scope>NUCLEOTIDE SEQUENCE [LARGE SCALE GENOMIC DNA]</scope>
    <source>
        <strain evidence="2 3">CM134L-2</strain>
    </source>
</reference>
<keyword evidence="1" id="KW-0472">Membrane</keyword>
<evidence type="ECO:0000313" key="2">
    <source>
        <dbReference type="EMBL" id="RWU07621.1"/>
    </source>
</evidence>
<accession>A0A443YUS9</accession>
<feature type="transmembrane region" description="Helical" evidence="1">
    <location>
        <begin position="21"/>
        <end position="43"/>
    </location>
</feature>
<keyword evidence="1" id="KW-0812">Transmembrane</keyword>
<evidence type="ECO:0000313" key="3">
    <source>
        <dbReference type="Proteomes" id="UP000284120"/>
    </source>
</evidence>
<organism evidence="2 3">
    <name type="scientific">Pedobacter chitinilyticus</name>
    <dbReference type="NCBI Taxonomy" id="2233776"/>
    <lineage>
        <taxon>Bacteria</taxon>
        <taxon>Pseudomonadati</taxon>
        <taxon>Bacteroidota</taxon>
        <taxon>Sphingobacteriia</taxon>
        <taxon>Sphingobacteriales</taxon>
        <taxon>Sphingobacteriaceae</taxon>
        <taxon>Pedobacter</taxon>
    </lineage>
</organism>
<comment type="caution">
    <text evidence="2">The sequence shown here is derived from an EMBL/GenBank/DDBJ whole genome shotgun (WGS) entry which is preliminary data.</text>
</comment>
<proteinExistence type="predicted"/>
<sequence>MKPQQPLTELSTEELNKKAKTLKIATVFMSFSMLIMLICGIIVSMKKGFSALTVTPLGFAPLLIIFSSQLKQVNNELKKRETA</sequence>